<evidence type="ECO:0000256" key="2">
    <source>
        <dbReference type="ARBA" id="ARBA00022679"/>
    </source>
</evidence>
<keyword evidence="7" id="KW-0862">Zinc</keyword>
<dbReference type="GO" id="GO:0004842">
    <property type="term" value="F:ubiquitin-protein transferase activity"/>
    <property type="evidence" value="ECO:0007669"/>
    <property type="project" value="TreeGrafter"/>
</dbReference>
<accession>A0A9W7C436</accession>
<dbReference type="SMART" id="SM00744">
    <property type="entry name" value="RINGv"/>
    <property type="match status" value="1"/>
</dbReference>
<evidence type="ECO:0000256" key="8">
    <source>
        <dbReference type="ARBA" id="ARBA00022989"/>
    </source>
</evidence>
<dbReference type="CDD" id="cd16495">
    <property type="entry name" value="RING_CH-C4HC3_MARCH"/>
    <property type="match status" value="1"/>
</dbReference>
<evidence type="ECO:0000256" key="5">
    <source>
        <dbReference type="ARBA" id="ARBA00022771"/>
    </source>
</evidence>
<keyword evidence="4" id="KW-0479">Metal-binding</keyword>
<feature type="domain" description="RING-CH-type" evidence="11">
    <location>
        <begin position="1"/>
        <end position="75"/>
    </location>
</feature>
<keyword evidence="5" id="KW-0863">Zinc-finger</keyword>
<evidence type="ECO:0000256" key="4">
    <source>
        <dbReference type="ARBA" id="ARBA00022723"/>
    </source>
</evidence>
<feature type="compositionally biased region" description="Acidic residues" evidence="10">
    <location>
        <begin position="488"/>
        <end position="505"/>
    </location>
</feature>
<reference evidence="13" key="1">
    <citation type="journal article" date="2023" name="Commun. Biol.">
        <title>Genome analysis of Parmales, the sister group of diatoms, reveals the evolutionary specialization of diatoms from phago-mixotrophs to photoautotrophs.</title>
        <authorList>
            <person name="Ban H."/>
            <person name="Sato S."/>
            <person name="Yoshikawa S."/>
            <person name="Yamada K."/>
            <person name="Nakamura Y."/>
            <person name="Ichinomiya M."/>
            <person name="Sato N."/>
            <person name="Blanc-Mathieu R."/>
            <person name="Endo H."/>
            <person name="Kuwata A."/>
            <person name="Ogata H."/>
        </authorList>
    </citation>
    <scope>NUCLEOTIDE SEQUENCE [LARGE SCALE GENOMIC DNA]</scope>
    <source>
        <strain evidence="13">NIES 3699</strain>
    </source>
</reference>
<keyword evidence="2" id="KW-0808">Transferase</keyword>
<dbReference type="PANTHER" id="PTHR46065">
    <property type="entry name" value="E3 UBIQUITIN-PROTEIN LIGASE MARCH 2/3 FAMILY MEMBER"/>
    <property type="match status" value="1"/>
</dbReference>
<evidence type="ECO:0000256" key="3">
    <source>
        <dbReference type="ARBA" id="ARBA00022692"/>
    </source>
</evidence>
<feature type="region of interest" description="Disordered" evidence="10">
    <location>
        <begin position="479"/>
        <end position="529"/>
    </location>
</feature>
<protein>
    <recommendedName>
        <fullName evidence="11">RING-CH-type domain-containing protein</fullName>
    </recommendedName>
</protein>
<dbReference type="InterPro" id="IPR011016">
    <property type="entry name" value="Znf_RING-CH"/>
</dbReference>
<evidence type="ECO:0000313" key="13">
    <source>
        <dbReference type="Proteomes" id="UP001165160"/>
    </source>
</evidence>
<dbReference type="SUPFAM" id="SSF143456">
    <property type="entry name" value="VC0467-like"/>
    <property type="match status" value="1"/>
</dbReference>
<dbReference type="PROSITE" id="PS51292">
    <property type="entry name" value="ZF_RING_CH"/>
    <property type="match status" value="1"/>
</dbReference>
<evidence type="ECO:0000313" key="12">
    <source>
        <dbReference type="EMBL" id="GMI01863.1"/>
    </source>
</evidence>
<dbReference type="PANTHER" id="PTHR46065:SF3">
    <property type="entry name" value="FI20425P1"/>
    <property type="match status" value="1"/>
</dbReference>
<gene>
    <name evidence="12" type="ORF">TrVE_jg3620</name>
</gene>
<comment type="subcellular location">
    <subcellularLocation>
        <location evidence="1">Membrane</location>
        <topology evidence="1">Multi-pass membrane protein</topology>
    </subcellularLocation>
</comment>
<keyword evidence="6" id="KW-0833">Ubl conjugation pathway</keyword>
<feature type="region of interest" description="Disordered" evidence="10">
    <location>
        <begin position="196"/>
        <end position="221"/>
    </location>
</feature>
<evidence type="ECO:0000256" key="9">
    <source>
        <dbReference type="ARBA" id="ARBA00023136"/>
    </source>
</evidence>
<dbReference type="EMBL" id="BRXX01000271">
    <property type="protein sequence ID" value="GMI01863.1"/>
    <property type="molecule type" value="Genomic_DNA"/>
</dbReference>
<keyword evidence="9" id="KW-0472">Membrane</keyword>
<dbReference type="InterPro" id="IPR013083">
    <property type="entry name" value="Znf_RING/FYVE/PHD"/>
</dbReference>
<dbReference type="GO" id="GO:0016020">
    <property type="term" value="C:membrane"/>
    <property type="evidence" value="ECO:0007669"/>
    <property type="project" value="UniProtKB-SubCell"/>
</dbReference>
<evidence type="ECO:0000256" key="1">
    <source>
        <dbReference type="ARBA" id="ARBA00004141"/>
    </source>
</evidence>
<dbReference type="SUPFAM" id="SSF57850">
    <property type="entry name" value="RING/U-box"/>
    <property type="match status" value="1"/>
</dbReference>
<dbReference type="AlphaFoldDB" id="A0A9W7C436"/>
<comment type="caution">
    <text evidence="12">The sequence shown here is derived from an EMBL/GenBank/DDBJ whole genome shotgun (WGS) entry which is preliminary data.</text>
</comment>
<evidence type="ECO:0000256" key="10">
    <source>
        <dbReference type="SAM" id="MobiDB-lite"/>
    </source>
</evidence>
<organism evidence="12 13">
    <name type="scientific">Triparma verrucosa</name>
    <dbReference type="NCBI Taxonomy" id="1606542"/>
    <lineage>
        <taxon>Eukaryota</taxon>
        <taxon>Sar</taxon>
        <taxon>Stramenopiles</taxon>
        <taxon>Ochrophyta</taxon>
        <taxon>Bolidophyceae</taxon>
        <taxon>Parmales</taxon>
        <taxon>Triparmaceae</taxon>
        <taxon>Triparma</taxon>
    </lineage>
</organism>
<keyword evidence="3" id="KW-0812">Transmembrane</keyword>
<dbReference type="GO" id="GO:0008270">
    <property type="term" value="F:zinc ion binding"/>
    <property type="evidence" value="ECO:0007669"/>
    <property type="project" value="UniProtKB-KW"/>
</dbReference>
<keyword evidence="8" id="KW-1133">Transmembrane helix</keyword>
<dbReference type="Gene3D" id="3.30.40.10">
    <property type="entry name" value="Zinc/RING finger domain, C3HC4 (zinc finger)"/>
    <property type="match status" value="1"/>
</dbReference>
<dbReference type="Pfam" id="PF12906">
    <property type="entry name" value="RINGv"/>
    <property type="match status" value="1"/>
</dbReference>
<dbReference type="Gene3D" id="3.40.1740.10">
    <property type="entry name" value="VC0467-like"/>
    <property type="match status" value="1"/>
</dbReference>
<sequence length="529" mass="58919">MDSDEPLCRFCFEGVSEGPLIQPCNCSGSSAYLHLTCLRKWQRMVVVDQHTHPAFYEDDVRHHICNTCKAPYTCPPPTRAELMMSFTGPEIASLLGVNRIIGSHAIFSDTLGREVEGASEQRVRLLQRSYVHWIRGAYLITNVDTDEGYLDVDLTAGDFRLLCNLKESIKTEGRTYELEMNEDLKAVVDAFEKEAEARDVDDNDDKGGSTVAPPPPPAHAQSLYASIMTSNNGSVKIRYVDPSGPSYGDDHIKAVNLARPLAELSGTMSRRVEQVYKKVKRRRPAFQFDEVGVVHYSGGPCDDDKIVRCLVLGGNGSGWTSVGTLEAALLLASRRREGEGELWSGRKVEVKGLKSRDDLNGELGICLKFRKELGRWNVRLRNSLGVQINPENLTVKGCEERGEVMVFWGDARWTRAQLLGEIARGHWGLCKADVTDILREQVGVWKGLDGRMVFAPVTAMTDADMLRSREEMENMRRNFLEGGGSSEGESEDEEEGDGEDDDGDEDPMRMTDAEIEGLVREDMEEEGEG</sequence>
<evidence type="ECO:0000256" key="6">
    <source>
        <dbReference type="ARBA" id="ARBA00022786"/>
    </source>
</evidence>
<dbReference type="GO" id="GO:0016567">
    <property type="term" value="P:protein ubiquitination"/>
    <property type="evidence" value="ECO:0007669"/>
    <property type="project" value="TreeGrafter"/>
</dbReference>
<evidence type="ECO:0000256" key="7">
    <source>
        <dbReference type="ARBA" id="ARBA00022833"/>
    </source>
</evidence>
<feature type="compositionally biased region" description="Basic and acidic residues" evidence="10">
    <location>
        <begin position="506"/>
        <end position="521"/>
    </location>
</feature>
<evidence type="ECO:0000259" key="11">
    <source>
        <dbReference type="PROSITE" id="PS51292"/>
    </source>
</evidence>
<name>A0A9W7C436_9STRA</name>
<dbReference type="Proteomes" id="UP001165160">
    <property type="component" value="Unassembled WGS sequence"/>
</dbReference>
<keyword evidence="13" id="KW-1185">Reference proteome</keyword>
<proteinExistence type="predicted"/>